<dbReference type="KEGG" id="geh:HYN69_02545"/>
<sequence length="191" mass="20845">MRPQAPAPMTFATPDEWNAWLSVKHDKARELWLRIGKKGSGTVSIDWEQAVEEALVWGWTTAQKKPDGPDHWLHRFTPRKAGAPWTPKDRATAERLIAGGWMEDAGLAEVEKAKADGRWAAAAAGEKTADIPDEFLTALEAAPEIATVTFNAMPATAKAALGFRLTTAKTPSARAKRMADYIAALSRGERP</sequence>
<proteinExistence type="predicted"/>
<evidence type="ECO:0000313" key="1">
    <source>
        <dbReference type="EMBL" id="AWB47533.1"/>
    </source>
</evidence>
<dbReference type="OrthoDB" id="9796999at2"/>
<keyword evidence="2" id="KW-1185">Reference proteome</keyword>
<dbReference type="AlphaFoldDB" id="A0A2S0UI91"/>
<dbReference type="RefSeq" id="WP_108434360.1">
    <property type="nucleotide sequence ID" value="NZ_CP028918.1"/>
</dbReference>
<accession>A0A2S0UI91</accession>
<evidence type="ECO:0008006" key="3">
    <source>
        <dbReference type="Google" id="ProtNLM"/>
    </source>
</evidence>
<dbReference type="Proteomes" id="UP000244496">
    <property type="component" value="Chromosome"/>
</dbReference>
<gene>
    <name evidence="1" type="ORF">HYN69_02545</name>
</gene>
<evidence type="ECO:0000313" key="2">
    <source>
        <dbReference type="Proteomes" id="UP000244496"/>
    </source>
</evidence>
<dbReference type="Pfam" id="PF13376">
    <property type="entry name" value="OmdA"/>
    <property type="match status" value="1"/>
</dbReference>
<protein>
    <recommendedName>
        <fullName evidence="3">Bacteriocin-protection, YdeI or OmpD-Associated</fullName>
    </recommendedName>
</protein>
<dbReference type="EMBL" id="CP028918">
    <property type="protein sequence ID" value="AWB47533.1"/>
    <property type="molecule type" value="Genomic_DNA"/>
</dbReference>
<name>A0A2S0UI91_9RHOB</name>
<reference evidence="1 2" key="1">
    <citation type="submission" date="2018-04" db="EMBL/GenBank/DDBJ databases">
        <title>Genome sequencing of Gemmobacter.</title>
        <authorList>
            <person name="Yi H."/>
            <person name="Baek M.-G."/>
        </authorList>
    </citation>
    <scope>NUCLEOTIDE SEQUENCE [LARGE SCALE GENOMIC DNA]</scope>
    <source>
        <strain evidence="1 2">HYN0069</strain>
    </source>
</reference>
<organism evidence="1 2">
    <name type="scientific">Paragemmobacter aquarius</name>
    <dbReference type="NCBI Taxonomy" id="2169400"/>
    <lineage>
        <taxon>Bacteria</taxon>
        <taxon>Pseudomonadati</taxon>
        <taxon>Pseudomonadota</taxon>
        <taxon>Alphaproteobacteria</taxon>
        <taxon>Rhodobacterales</taxon>
        <taxon>Paracoccaceae</taxon>
        <taxon>Paragemmobacter</taxon>
    </lineage>
</organism>